<feature type="chain" id="PRO_5003836792" evidence="1">
    <location>
        <begin position="17"/>
        <end position="318"/>
    </location>
</feature>
<feature type="signal peptide" evidence="1">
    <location>
        <begin position="1"/>
        <end position="16"/>
    </location>
</feature>
<name>K0S2R5_THAOC</name>
<evidence type="ECO:0000313" key="3">
    <source>
        <dbReference type="Proteomes" id="UP000266841"/>
    </source>
</evidence>
<gene>
    <name evidence="2" type="ORF">THAOC_19269</name>
</gene>
<accession>K0S2R5</accession>
<keyword evidence="3" id="KW-1185">Reference proteome</keyword>
<feature type="non-terminal residue" evidence="2">
    <location>
        <position position="318"/>
    </location>
</feature>
<comment type="caution">
    <text evidence="2">The sequence shown here is derived from an EMBL/GenBank/DDBJ whole genome shotgun (WGS) entry which is preliminary data.</text>
</comment>
<dbReference type="OrthoDB" id="430522at2759"/>
<dbReference type="EMBL" id="AGNL01021160">
    <property type="protein sequence ID" value="EJK60388.1"/>
    <property type="molecule type" value="Genomic_DNA"/>
</dbReference>
<protein>
    <submittedName>
        <fullName evidence="2">Uncharacterized protein</fullName>
    </submittedName>
</protein>
<proteinExistence type="predicted"/>
<reference evidence="2 3" key="1">
    <citation type="journal article" date="2012" name="Genome Biol.">
        <title>Genome and low-iron response of an oceanic diatom adapted to chronic iron limitation.</title>
        <authorList>
            <person name="Lommer M."/>
            <person name="Specht M."/>
            <person name="Roy A.S."/>
            <person name="Kraemer L."/>
            <person name="Andreson R."/>
            <person name="Gutowska M.A."/>
            <person name="Wolf J."/>
            <person name="Bergner S.V."/>
            <person name="Schilhabel M.B."/>
            <person name="Klostermeier U.C."/>
            <person name="Beiko R.G."/>
            <person name="Rosenstiel P."/>
            <person name="Hippler M."/>
            <person name="Laroche J."/>
        </authorList>
    </citation>
    <scope>NUCLEOTIDE SEQUENCE [LARGE SCALE GENOMIC DNA]</scope>
    <source>
        <strain evidence="2 3">CCMP1005</strain>
    </source>
</reference>
<dbReference type="eggNOG" id="ENOG502SUIT">
    <property type="taxonomic scope" value="Eukaryota"/>
</dbReference>
<evidence type="ECO:0000256" key="1">
    <source>
        <dbReference type="SAM" id="SignalP"/>
    </source>
</evidence>
<dbReference type="Gene3D" id="2.60.120.620">
    <property type="entry name" value="q2cbj1_9rhob like domain"/>
    <property type="match status" value="1"/>
</dbReference>
<dbReference type="Proteomes" id="UP000266841">
    <property type="component" value="Unassembled WGS sequence"/>
</dbReference>
<dbReference type="AlphaFoldDB" id="K0S2R5"/>
<sequence>MLSALIALMLTLTASATSKTAWASSLDGHLAEKSLPDKIDKWKHVEGDLDGACSDDTLCSSENENASELHSESSLLDFLDPTILEDEVLLDEIKSKLLEGRLVVIQDAFKPEFAEFVHSQISSDDVDWTREQHITSSDGIQRIVLKDTGEENESLSEEIRSIIAQSTWESSWQRVVGQVEKKSSTNSRIVSQLQRMLAATGSRTFMHEKICTRSCMGSDVEVEVNEHNGGDYSTYQNGFAGWRSVNMIWQLSKDWDSKWGGAFFWGQSKTMQTGYHYPTFNSLVLYIPTPYSTFYVTPVSNIAKGRLLSVDMKYTTHE</sequence>
<keyword evidence="1" id="KW-0732">Signal</keyword>
<organism evidence="2 3">
    <name type="scientific">Thalassiosira oceanica</name>
    <name type="common">Marine diatom</name>
    <dbReference type="NCBI Taxonomy" id="159749"/>
    <lineage>
        <taxon>Eukaryota</taxon>
        <taxon>Sar</taxon>
        <taxon>Stramenopiles</taxon>
        <taxon>Ochrophyta</taxon>
        <taxon>Bacillariophyta</taxon>
        <taxon>Coscinodiscophyceae</taxon>
        <taxon>Thalassiosirophycidae</taxon>
        <taxon>Thalassiosirales</taxon>
        <taxon>Thalassiosiraceae</taxon>
        <taxon>Thalassiosira</taxon>
    </lineage>
</organism>
<evidence type="ECO:0000313" key="2">
    <source>
        <dbReference type="EMBL" id="EJK60388.1"/>
    </source>
</evidence>